<evidence type="ECO:0000256" key="1">
    <source>
        <dbReference type="ARBA" id="ARBA00001935"/>
    </source>
</evidence>
<dbReference type="PANTHER" id="PTHR10638">
    <property type="entry name" value="COPPER AMINE OXIDASE"/>
    <property type="match status" value="1"/>
</dbReference>
<evidence type="ECO:0000256" key="4">
    <source>
        <dbReference type="ARBA" id="ARBA00022772"/>
    </source>
</evidence>
<dbReference type="SUPFAM" id="SSF49998">
    <property type="entry name" value="Amine oxidase catalytic domain"/>
    <property type="match status" value="1"/>
</dbReference>
<proteinExistence type="inferred from homology"/>
<feature type="domain" description="DUF1965" evidence="14">
    <location>
        <begin position="240"/>
        <end position="301"/>
    </location>
</feature>
<protein>
    <recommendedName>
        <fullName evidence="9">Amine oxidase</fullName>
        <ecNumber evidence="9">1.4.3.-</ecNumber>
    </recommendedName>
</protein>
<evidence type="ECO:0000256" key="7">
    <source>
        <dbReference type="PIRSR" id="PIRSR600269-50"/>
    </source>
</evidence>
<evidence type="ECO:0000256" key="9">
    <source>
        <dbReference type="RuleBase" id="RU000672"/>
    </source>
</evidence>
<evidence type="ECO:0000256" key="11">
    <source>
        <dbReference type="SAM" id="Phobius"/>
    </source>
</evidence>
<feature type="active site" description="Schiff-base intermediate with substrate; via topaquinone" evidence="7">
    <location>
        <position position="472"/>
    </location>
</feature>
<dbReference type="Pfam" id="PF01179">
    <property type="entry name" value="Cu_amine_oxid"/>
    <property type="match status" value="2"/>
</dbReference>
<dbReference type="GO" id="GO:0009308">
    <property type="term" value="P:amine metabolic process"/>
    <property type="evidence" value="ECO:0007669"/>
    <property type="project" value="UniProtKB-UniRule"/>
</dbReference>
<accession>A0A6G1H084</accession>
<dbReference type="InterPro" id="IPR036460">
    <property type="entry name" value="Cu_amine_oxidase_C_sf"/>
</dbReference>
<keyword evidence="11" id="KW-1133">Transmembrane helix</keyword>
<feature type="transmembrane region" description="Helical" evidence="11">
    <location>
        <begin position="12"/>
        <end position="32"/>
    </location>
</feature>
<dbReference type="GO" id="GO:0048038">
    <property type="term" value="F:quinone binding"/>
    <property type="evidence" value="ECO:0007669"/>
    <property type="project" value="InterPro"/>
</dbReference>
<evidence type="ECO:0000256" key="8">
    <source>
        <dbReference type="PIRSR" id="PIRSR600269-51"/>
    </source>
</evidence>
<dbReference type="Pfam" id="PF02727">
    <property type="entry name" value="Cu_amine_oxidN2"/>
    <property type="match status" value="1"/>
</dbReference>
<dbReference type="PRINTS" id="PR00766">
    <property type="entry name" value="CUDAOXIDASE"/>
</dbReference>
<dbReference type="GO" id="GO:0005886">
    <property type="term" value="C:plasma membrane"/>
    <property type="evidence" value="ECO:0007669"/>
    <property type="project" value="TreeGrafter"/>
</dbReference>
<evidence type="ECO:0000259" key="13">
    <source>
        <dbReference type="Pfam" id="PF02727"/>
    </source>
</evidence>
<comment type="cofactor">
    <cofactor evidence="9">
        <name>Cu cation</name>
        <dbReference type="ChEBI" id="CHEBI:23378"/>
    </cofactor>
    <text evidence="9">Contains 1 topaquinone per subunit.</text>
</comment>
<keyword evidence="3 9" id="KW-0479">Metal-binding</keyword>
<evidence type="ECO:0000256" key="3">
    <source>
        <dbReference type="ARBA" id="ARBA00022723"/>
    </source>
</evidence>
<keyword evidence="6 9" id="KW-0186">Copper</keyword>
<evidence type="ECO:0000259" key="12">
    <source>
        <dbReference type="Pfam" id="PF01179"/>
    </source>
</evidence>
<dbReference type="PANTHER" id="PTHR10638:SF20">
    <property type="entry name" value="AMINE OXIDASE"/>
    <property type="match status" value="1"/>
</dbReference>
<sequence length="824" mass="92463">MARTTRNTRSWIIPSAVIIFICFGLFAYQPVFTSRGTAFLSQQPVDDFQASKQNVWSDLTKDEVDDLLHFLYHGKNDLNLTKVANSSPWDNHLAGIETLIPNKTDTLPFLDIDSDAPSRWARITVSEGASEQAALVDYMVGPLPTGEDTQILPLMYLYNSGRNYVKNPLPAFEDIIEWFSSLGEEIPDMIKDLLGEVVNPGHVKGAPPLMAVSRPAAYNDGTVSQWASIHGPGVRYDAWSIMPQGMYCRFDISGRDASQWKMHEWFYNGVLYNSTEAFRSAWKAGKVEKLPLNIDGTWTAAEPSAHGLPEREGTPPIMVQPEGNRYKIDTKERFVSWMGFEFYFTTLQATAMTLWDIKFKGERIMYELGLQEAMAHYAGNDPMTIGMVWLDTLFGMGFNMYQLVPGHDCPAYATYLPTMFHQGDSTIYRNNSICIFEYTADHPLQRHTTATHVSVSRNTYLIVRSVSTVGNYDYTIDYIFYLDGTVEVKVRASGYIFGAYHQLEAARQQASAASYSNANDEGRPTELLSSRNSDEESSESEGEPLIYEYGYLVHPNLATSMHDHAIAFKADLDIISPTNSFHKVDVAPITRKYQWDSVPRKTMHLRQTPFTTETGLEWPKNAGAMFVVLNNATENAWGEKRGYRIAPGTGMGNPPHLTIKDSPALGKAAGWAESNLFVLKNRDTERRAASEFNAMEPEEPLVDFSKYVDGEGIVDEDLVLYFTLGSHHIPHSGDIPNTLMHTSASSVMFIPHNFHDSDPSRFSAGGVKLDMKQDADGCKVTHYGGEYVHGVEVEKKDLEPDLRYYSAPEFSQWDLSWNATLAAL</sequence>
<dbReference type="EMBL" id="ML977157">
    <property type="protein sequence ID" value="KAF1986474.1"/>
    <property type="molecule type" value="Genomic_DNA"/>
</dbReference>
<dbReference type="InterPro" id="IPR016182">
    <property type="entry name" value="Cu_amine_oxidase_N-reg"/>
</dbReference>
<dbReference type="PROSITE" id="PS01164">
    <property type="entry name" value="COPPER_AMINE_OXID_1"/>
    <property type="match status" value="1"/>
</dbReference>
<dbReference type="InterPro" id="IPR015798">
    <property type="entry name" value="Cu_amine_oxidase_C"/>
</dbReference>
<gene>
    <name evidence="15" type="ORF">K402DRAFT_355907</name>
</gene>
<dbReference type="InterPro" id="IPR015328">
    <property type="entry name" value="DUF1965"/>
</dbReference>
<feature type="active site" description="Proton acceptor" evidence="7">
    <location>
        <position position="391"/>
    </location>
</feature>
<dbReference type="InterPro" id="IPR015800">
    <property type="entry name" value="Cu_amine_oxidase_N2"/>
</dbReference>
<dbReference type="Gene3D" id="3.10.450.40">
    <property type="match status" value="2"/>
</dbReference>
<comment type="similarity">
    <text evidence="2 9">Belongs to the copper/topaquinone oxidase family.</text>
</comment>
<dbReference type="OrthoDB" id="3341590at2759"/>
<dbReference type="Pfam" id="PF09248">
    <property type="entry name" value="DUF1965"/>
    <property type="match status" value="1"/>
</dbReference>
<keyword evidence="16" id="KW-1185">Reference proteome</keyword>
<dbReference type="EC" id="1.4.3.-" evidence="9"/>
<comment type="cofactor">
    <cofactor evidence="1">
        <name>Cu cation</name>
        <dbReference type="ChEBI" id="CHEBI:23378"/>
    </cofactor>
</comment>
<keyword evidence="4 7" id="KW-0801">TPQ</keyword>
<keyword evidence="11" id="KW-0812">Transmembrane</keyword>
<organism evidence="15 16">
    <name type="scientific">Aulographum hederae CBS 113979</name>
    <dbReference type="NCBI Taxonomy" id="1176131"/>
    <lineage>
        <taxon>Eukaryota</taxon>
        <taxon>Fungi</taxon>
        <taxon>Dikarya</taxon>
        <taxon>Ascomycota</taxon>
        <taxon>Pezizomycotina</taxon>
        <taxon>Dothideomycetes</taxon>
        <taxon>Pleosporomycetidae</taxon>
        <taxon>Aulographales</taxon>
        <taxon>Aulographaceae</taxon>
    </lineage>
</organism>
<keyword evidence="5 9" id="KW-0560">Oxidoreductase</keyword>
<evidence type="ECO:0000256" key="2">
    <source>
        <dbReference type="ARBA" id="ARBA00007983"/>
    </source>
</evidence>
<evidence type="ECO:0000256" key="10">
    <source>
        <dbReference type="SAM" id="MobiDB-lite"/>
    </source>
</evidence>
<dbReference type="InterPro" id="IPR049948">
    <property type="entry name" value="Cu_Am_ox_TPQ-bd"/>
</dbReference>
<reference evidence="15" key="1">
    <citation type="journal article" date="2020" name="Stud. Mycol.">
        <title>101 Dothideomycetes genomes: a test case for predicting lifestyles and emergence of pathogens.</title>
        <authorList>
            <person name="Haridas S."/>
            <person name="Albert R."/>
            <person name="Binder M."/>
            <person name="Bloem J."/>
            <person name="Labutti K."/>
            <person name="Salamov A."/>
            <person name="Andreopoulos B."/>
            <person name="Baker S."/>
            <person name="Barry K."/>
            <person name="Bills G."/>
            <person name="Bluhm B."/>
            <person name="Cannon C."/>
            <person name="Castanera R."/>
            <person name="Culley D."/>
            <person name="Daum C."/>
            <person name="Ezra D."/>
            <person name="Gonzalez J."/>
            <person name="Henrissat B."/>
            <person name="Kuo A."/>
            <person name="Liang C."/>
            <person name="Lipzen A."/>
            <person name="Lutzoni F."/>
            <person name="Magnuson J."/>
            <person name="Mondo S."/>
            <person name="Nolan M."/>
            <person name="Ohm R."/>
            <person name="Pangilinan J."/>
            <person name="Park H.-J."/>
            <person name="Ramirez L."/>
            <person name="Alfaro M."/>
            <person name="Sun H."/>
            <person name="Tritt A."/>
            <person name="Yoshinaga Y."/>
            <person name="Zwiers L.-H."/>
            <person name="Turgeon B."/>
            <person name="Goodwin S."/>
            <person name="Spatafora J."/>
            <person name="Crous P."/>
            <person name="Grigoriev I."/>
        </authorList>
    </citation>
    <scope>NUCLEOTIDE SEQUENCE</scope>
    <source>
        <strain evidence="15">CBS 113979</strain>
    </source>
</reference>
<name>A0A6G1H084_9PEZI</name>
<feature type="domain" description="Copper amine oxidase N2-terminal" evidence="13">
    <location>
        <begin position="78"/>
        <end position="145"/>
    </location>
</feature>
<dbReference type="GO" id="GO:0008131">
    <property type="term" value="F:primary methylamine oxidase activity"/>
    <property type="evidence" value="ECO:0007669"/>
    <property type="project" value="InterPro"/>
</dbReference>
<dbReference type="Proteomes" id="UP000800041">
    <property type="component" value="Unassembled WGS sequence"/>
</dbReference>
<evidence type="ECO:0000256" key="5">
    <source>
        <dbReference type="ARBA" id="ARBA00023002"/>
    </source>
</evidence>
<feature type="domain" description="Copper amine oxidase catalytic" evidence="12">
    <location>
        <begin position="317"/>
        <end position="503"/>
    </location>
</feature>
<dbReference type="AlphaFoldDB" id="A0A6G1H084"/>
<feature type="region of interest" description="Disordered" evidence="10">
    <location>
        <begin position="514"/>
        <end position="542"/>
    </location>
</feature>
<feature type="modified residue" description="2',4',5'-topaquinone" evidence="8">
    <location>
        <position position="472"/>
    </location>
</feature>
<dbReference type="GO" id="GO:0005507">
    <property type="term" value="F:copper ion binding"/>
    <property type="evidence" value="ECO:0007669"/>
    <property type="project" value="InterPro"/>
</dbReference>
<comment type="PTM">
    <text evidence="8 9">Topaquinone (TPQ) is generated by copper-dependent autoxidation of a specific tyrosyl residue.</text>
</comment>
<evidence type="ECO:0000313" key="15">
    <source>
        <dbReference type="EMBL" id="KAF1986474.1"/>
    </source>
</evidence>
<dbReference type="Gene3D" id="2.70.98.20">
    <property type="entry name" value="Copper amine oxidase, catalytic domain"/>
    <property type="match status" value="1"/>
</dbReference>
<dbReference type="SUPFAM" id="SSF54416">
    <property type="entry name" value="Amine oxidase N-terminal region"/>
    <property type="match status" value="2"/>
</dbReference>
<evidence type="ECO:0000259" key="14">
    <source>
        <dbReference type="Pfam" id="PF09248"/>
    </source>
</evidence>
<feature type="domain" description="Copper amine oxidase catalytic" evidence="12">
    <location>
        <begin position="547"/>
        <end position="760"/>
    </location>
</feature>
<evidence type="ECO:0000313" key="16">
    <source>
        <dbReference type="Proteomes" id="UP000800041"/>
    </source>
</evidence>
<dbReference type="InterPro" id="IPR000269">
    <property type="entry name" value="Cu_amine_oxidase"/>
</dbReference>
<evidence type="ECO:0000256" key="6">
    <source>
        <dbReference type="ARBA" id="ARBA00023008"/>
    </source>
</evidence>
<keyword evidence="11" id="KW-0472">Membrane</keyword>